<feature type="transmembrane region" description="Helical" evidence="7">
    <location>
        <begin position="288"/>
        <end position="311"/>
    </location>
</feature>
<feature type="region of interest" description="Disordered" evidence="6">
    <location>
        <begin position="1"/>
        <end position="39"/>
    </location>
</feature>
<evidence type="ECO:0000256" key="7">
    <source>
        <dbReference type="SAM" id="Phobius"/>
    </source>
</evidence>
<dbReference type="PANTHER" id="PTHR46726">
    <property type="entry name" value="TWO PORE CHANNEL 3"/>
    <property type="match status" value="1"/>
</dbReference>
<gene>
    <name evidence="9" type="ORF">H310_09621</name>
</gene>
<dbReference type="EMBL" id="KI913973">
    <property type="protein sequence ID" value="ETV97256.1"/>
    <property type="molecule type" value="Genomic_DNA"/>
</dbReference>
<dbReference type="PANTHER" id="PTHR46726:SF1">
    <property type="entry name" value="TWO-PORE CALCIUM CHANNEL 3"/>
    <property type="match status" value="1"/>
</dbReference>
<dbReference type="InterPro" id="IPR027359">
    <property type="entry name" value="Volt_channel_dom_sf"/>
</dbReference>
<evidence type="ECO:0000256" key="6">
    <source>
        <dbReference type="SAM" id="MobiDB-lite"/>
    </source>
</evidence>
<feature type="transmembrane region" description="Helical" evidence="7">
    <location>
        <begin position="332"/>
        <end position="351"/>
    </location>
</feature>
<dbReference type="GO" id="GO:0005216">
    <property type="term" value="F:monoatomic ion channel activity"/>
    <property type="evidence" value="ECO:0007669"/>
    <property type="project" value="InterPro"/>
</dbReference>
<evidence type="ECO:0000313" key="9">
    <source>
        <dbReference type="EMBL" id="ETV97256.1"/>
    </source>
</evidence>
<organism evidence="9">
    <name type="scientific">Aphanomyces invadans</name>
    <dbReference type="NCBI Taxonomy" id="157072"/>
    <lineage>
        <taxon>Eukaryota</taxon>
        <taxon>Sar</taxon>
        <taxon>Stramenopiles</taxon>
        <taxon>Oomycota</taxon>
        <taxon>Saprolegniomycetes</taxon>
        <taxon>Saprolegniales</taxon>
        <taxon>Verrucalvaceae</taxon>
        <taxon>Aphanomyces</taxon>
    </lineage>
</organism>
<protein>
    <recommendedName>
        <fullName evidence="8">Ion transport domain-containing protein</fullName>
    </recommendedName>
</protein>
<keyword evidence="4 7" id="KW-0472">Membrane</keyword>
<accession>A0A024TUF1</accession>
<dbReference type="GO" id="GO:0016020">
    <property type="term" value="C:membrane"/>
    <property type="evidence" value="ECO:0007669"/>
    <property type="project" value="UniProtKB-SubCell"/>
</dbReference>
<dbReference type="InterPro" id="IPR005821">
    <property type="entry name" value="Ion_trans_dom"/>
</dbReference>
<feature type="transmembrane region" description="Helical" evidence="7">
    <location>
        <begin position="726"/>
        <end position="749"/>
    </location>
</feature>
<feature type="transmembrane region" description="Helical" evidence="7">
    <location>
        <begin position="580"/>
        <end position="598"/>
    </location>
</feature>
<dbReference type="SUPFAM" id="SSF81324">
    <property type="entry name" value="Voltage-gated potassium channels"/>
    <property type="match status" value="2"/>
</dbReference>
<evidence type="ECO:0000256" key="2">
    <source>
        <dbReference type="ARBA" id="ARBA00022692"/>
    </source>
</evidence>
<feature type="transmembrane region" description="Helical" evidence="7">
    <location>
        <begin position="637"/>
        <end position="659"/>
    </location>
</feature>
<dbReference type="AlphaFoldDB" id="A0A024TUF1"/>
<feature type="transmembrane region" description="Helical" evidence="7">
    <location>
        <begin position="547"/>
        <end position="568"/>
    </location>
</feature>
<dbReference type="RefSeq" id="XP_008873965.1">
    <property type="nucleotide sequence ID" value="XM_008875743.1"/>
</dbReference>
<keyword evidence="5" id="KW-0175">Coiled coil</keyword>
<reference evidence="9" key="1">
    <citation type="submission" date="2013-12" db="EMBL/GenBank/DDBJ databases">
        <title>The Genome Sequence of Aphanomyces invadans NJM9701.</title>
        <authorList>
            <consortium name="The Broad Institute Genomics Platform"/>
            <person name="Russ C."/>
            <person name="Tyler B."/>
            <person name="van West P."/>
            <person name="Dieguez-Uribeondo J."/>
            <person name="Young S.K."/>
            <person name="Zeng Q."/>
            <person name="Gargeya S."/>
            <person name="Fitzgerald M."/>
            <person name="Abouelleil A."/>
            <person name="Alvarado L."/>
            <person name="Chapman S.B."/>
            <person name="Gainer-Dewar J."/>
            <person name="Goldberg J."/>
            <person name="Griggs A."/>
            <person name="Gujja S."/>
            <person name="Hansen M."/>
            <person name="Howarth C."/>
            <person name="Imamovic A."/>
            <person name="Ireland A."/>
            <person name="Larimer J."/>
            <person name="McCowan C."/>
            <person name="Murphy C."/>
            <person name="Pearson M."/>
            <person name="Poon T.W."/>
            <person name="Priest M."/>
            <person name="Roberts A."/>
            <person name="Saif S."/>
            <person name="Shea T."/>
            <person name="Sykes S."/>
            <person name="Wortman J."/>
            <person name="Nusbaum C."/>
            <person name="Birren B."/>
        </authorList>
    </citation>
    <scope>NUCLEOTIDE SEQUENCE [LARGE SCALE GENOMIC DNA]</scope>
    <source>
        <strain evidence="9">NJM9701</strain>
    </source>
</reference>
<dbReference type="Gene3D" id="1.10.287.70">
    <property type="match status" value="2"/>
</dbReference>
<evidence type="ECO:0000259" key="8">
    <source>
        <dbReference type="Pfam" id="PF00520"/>
    </source>
</evidence>
<evidence type="ECO:0000256" key="3">
    <source>
        <dbReference type="ARBA" id="ARBA00022989"/>
    </source>
</evidence>
<dbReference type="Gene3D" id="1.20.120.350">
    <property type="entry name" value="Voltage-gated potassium channels. Chain C"/>
    <property type="match status" value="1"/>
</dbReference>
<evidence type="ECO:0000256" key="1">
    <source>
        <dbReference type="ARBA" id="ARBA00004141"/>
    </source>
</evidence>
<dbReference type="OrthoDB" id="10068803at2759"/>
<dbReference type="VEuPathDB" id="FungiDB:H310_09621"/>
<feature type="domain" description="Ion transport" evidence="8">
    <location>
        <begin position="162"/>
        <end position="379"/>
    </location>
</feature>
<feature type="coiled-coil region" evidence="5">
    <location>
        <begin position="821"/>
        <end position="855"/>
    </location>
</feature>
<comment type="subcellular location">
    <subcellularLocation>
        <location evidence="1">Membrane</location>
        <topology evidence="1">Multi-pass membrane protein</topology>
    </subcellularLocation>
</comment>
<keyword evidence="3 7" id="KW-1133">Transmembrane helix</keyword>
<feature type="domain" description="Ion transport" evidence="8">
    <location>
        <begin position="513"/>
        <end position="757"/>
    </location>
</feature>
<dbReference type="GeneID" id="20086671"/>
<feature type="transmembrane region" description="Helical" evidence="7">
    <location>
        <begin position="194"/>
        <end position="214"/>
    </location>
</feature>
<feature type="transmembrane region" description="Helical" evidence="7">
    <location>
        <begin position="164"/>
        <end position="182"/>
    </location>
</feature>
<evidence type="ECO:0000256" key="4">
    <source>
        <dbReference type="ARBA" id="ARBA00023136"/>
    </source>
</evidence>
<evidence type="ECO:0000256" key="5">
    <source>
        <dbReference type="SAM" id="Coils"/>
    </source>
</evidence>
<dbReference type="Pfam" id="PF00520">
    <property type="entry name" value="Ion_trans"/>
    <property type="match status" value="2"/>
</dbReference>
<feature type="transmembrane region" description="Helical" evidence="7">
    <location>
        <begin position="234"/>
        <end position="254"/>
    </location>
</feature>
<name>A0A024TUF1_9STRA</name>
<dbReference type="STRING" id="157072.A0A024TUF1"/>
<feature type="transmembrane region" description="Helical" evidence="7">
    <location>
        <begin position="499"/>
        <end position="527"/>
    </location>
</feature>
<proteinExistence type="predicted"/>
<feature type="transmembrane region" description="Helical" evidence="7">
    <location>
        <begin position="357"/>
        <end position="380"/>
    </location>
</feature>
<keyword evidence="2 7" id="KW-0812">Transmembrane</keyword>
<dbReference type="eggNOG" id="KOG2301">
    <property type="taxonomic scope" value="Eukaryota"/>
</dbReference>
<sequence>MDDDRGTHLRGRRGVPEEGDDSGALPWTPRSHVSEATPLLPPHLQIEVSNSVKENQDKWKHLMEIDASDNTAQQMADDNDEAIEILKFMDDKEFPRTQHDLSRSLSLSYVLYSPVTHDSKATWTEVDKYMVAAAFIEDGIHGRKIGYRIDAQALRMVRWFHSTWYQYLFNFVGIGCCALAFVETTSSSGWTTWLLMELVCLAGFSMDVYCLYAMSSDKTKANFRKREPWATLRFVLLALTFADIALYLAGISVGQPRYTRMFRPFMVIARRRNIRIVFASFLRALNDVAVILALTLCVVLFFGLMGFLLFADSSVILNVPYFATLGDSLYNMLLIQSCLPVMMSVMLPYYIRSQWSALYFVVFVLFTNFFLVKLTIAVSYRRYKRNTEKMLYKRLQKRKIALNKAFDLLSDDLLDDAIQRTVTLDAWLAVCRYLKPTWTAEEAKVVFYSSDMNQTNEVNLTQFIQLSSVLVNATVTRRQRRQSLFIQGMKKWQNKTRNVLLAQTTVWGYPVIYMEVFVGFLICLSVVQATQVNNYALTNSLNHTWRLVGMGLLSLFTVEIALKLFAFGSVEFFNRPFCKFDIVVATVGWLFYAMTSLIPAFPVVFYDLALAIRSLRVLKVLNLIPPFHNILWTMNRIIPLIGQLFLVILSVVYVFAILAQANYGQLLARFPESLKDNASTWYIHKEEFRLDTFENCLVTLFEEATLAGWNSIMDALFVVTESPNTLVFFFTFRITISNILLPIFVGFLVESFSSNQKPAELEEVANEKTLTVVPGTMPPSSNDPGAEIMPPKRVKYKMSFQRRTSDVQSAMFDFSSNKIQVDQYERKVKELNLIVHAKNQELAALRAQLDLLQTQTKAEDVESSSEAL</sequence>